<evidence type="ECO:0000313" key="4">
    <source>
        <dbReference type="Proteomes" id="UP000244523"/>
    </source>
</evidence>
<organism evidence="3 4">
    <name type="scientific">Yoonia sediminilitoris</name>
    <dbReference type="NCBI Taxonomy" id="1286148"/>
    <lineage>
        <taxon>Bacteria</taxon>
        <taxon>Pseudomonadati</taxon>
        <taxon>Pseudomonadota</taxon>
        <taxon>Alphaproteobacteria</taxon>
        <taxon>Rhodobacterales</taxon>
        <taxon>Paracoccaceae</taxon>
        <taxon>Yoonia</taxon>
    </lineage>
</organism>
<name>A0A2T6KHB5_9RHOB</name>
<dbReference type="SUPFAM" id="SSF53300">
    <property type="entry name" value="vWA-like"/>
    <property type="match status" value="1"/>
</dbReference>
<dbReference type="InterPro" id="IPR002035">
    <property type="entry name" value="VWF_A"/>
</dbReference>
<dbReference type="PROSITE" id="PS50234">
    <property type="entry name" value="VWFA"/>
    <property type="match status" value="1"/>
</dbReference>
<dbReference type="Proteomes" id="UP000244523">
    <property type="component" value="Unassembled WGS sequence"/>
</dbReference>
<feature type="chain" id="PRO_5015580631" evidence="1">
    <location>
        <begin position="26"/>
        <end position="827"/>
    </location>
</feature>
<protein>
    <submittedName>
        <fullName evidence="3">Ca-activated chloride channel family protein</fullName>
    </submittedName>
</protein>
<dbReference type="EMBL" id="QBUD01000005">
    <property type="protein sequence ID" value="PUB14909.1"/>
    <property type="molecule type" value="Genomic_DNA"/>
</dbReference>
<dbReference type="AlphaFoldDB" id="A0A2T6KHB5"/>
<dbReference type="InterPro" id="IPR036465">
    <property type="entry name" value="vWFA_dom_sf"/>
</dbReference>
<evidence type="ECO:0000256" key="1">
    <source>
        <dbReference type="SAM" id="SignalP"/>
    </source>
</evidence>
<feature type="signal peptide" evidence="1">
    <location>
        <begin position="1"/>
        <end position="25"/>
    </location>
</feature>
<dbReference type="SMART" id="SM00327">
    <property type="entry name" value="VWA"/>
    <property type="match status" value="1"/>
</dbReference>
<keyword evidence="1" id="KW-0732">Signal</keyword>
<keyword evidence="4" id="KW-1185">Reference proteome</keyword>
<evidence type="ECO:0000259" key="2">
    <source>
        <dbReference type="PROSITE" id="PS50234"/>
    </source>
</evidence>
<feature type="domain" description="VWFA" evidence="2">
    <location>
        <begin position="29"/>
        <end position="207"/>
    </location>
</feature>
<dbReference type="OrthoDB" id="9783818at2"/>
<reference evidence="3 4" key="1">
    <citation type="submission" date="2018-04" db="EMBL/GenBank/DDBJ databases">
        <title>Genomic Encyclopedia of Archaeal and Bacterial Type Strains, Phase II (KMG-II): from individual species to whole genera.</title>
        <authorList>
            <person name="Goeker M."/>
        </authorList>
    </citation>
    <scope>NUCLEOTIDE SEQUENCE [LARGE SCALE GENOMIC DNA]</scope>
    <source>
        <strain evidence="3 4">DSM 29955</strain>
    </source>
</reference>
<evidence type="ECO:0000313" key="3">
    <source>
        <dbReference type="EMBL" id="PUB14909.1"/>
    </source>
</evidence>
<proteinExistence type="predicted"/>
<sequence>MLLSFFTRLTAVTTLIAAFATPVLAQESRTTIVLDGSGSMWGQIDGEAKITIAQRALTGLIGELEGTTQLGLVAYGHRERGQCGDIETLVAPGPDNADAVLDALAGISPKGKTPLSDAVIFAAEGLRYTEDKATVILISDGIETCEADPCAVGQQLEQTGIDFTAHVIGFDVDDAAADQLACLADATGGQFIAAADAVGLADALEQVTVAAPPAPTTVTFLAETEGTGERIESGLVWTVRPVGGEDPLIENSNIAAPELELAAGRYEALVLSTGTEATTTADVVVVSGDAPFTVTLLLPAPAPIVALDVPATAVAGTTIDIGWTGPGKQGSYLGIHELDAPAGRYINYAYVDGGSPTSLLMPITPGTYEVRYLTESARQVLATQAIEITPVTATLDIPESAAVGATIPVAWTGPNFERDYITVAVVDAPGGQYENYTYTREGAPLDLVMPGVPGTYEIRYVASQDNTILAGQTITVTDQVASLDAPETADIGSTLSVNWTGPGYDGDFISVAREDQAPGAYENWADPEKGSPLDLVMPETPGFYELRYILGEDKRVLATRPITVLAVTATVTGPDTAMAGSLAEIGWAGPGYPDDYLTVAGPDAPPKSYEHWAELGDGPSALKMPDDPGTYELRYVLPEGDGNILAAQPITVLPAEATLTAPEEVVRGRQITVEWSGPNGPGDYLSLARPDAADTKYEDYIYTRAGQSVQLPAPQEPGRYELRYVMGGAKRVIARVSLEVTQPTARLAAPTTSNAGGVLQVAWQGPGGEDDTIAIIPRDGTAEEVLASGSVSVGNPVSLTLPADPGDFDLVYLSNDTILSRQEITLQ</sequence>
<dbReference type="RefSeq" id="WP_108386491.1">
    <property type="nucleotide sequence ID" value="NZ_QBUD01000005.1"/>
</dbReference>
<comment type="caution">
    <text evidence="3">The sequence shown here is derived from an EMBL/GenBank/DDBJ whole genome shotgun (WGS) entry which is preliminary data.</text>
</comment>
<dbReference type="Gene3D" id="3.40.50.410">
    <property type="entry name" value="von Willebrand factor, type A domain"/>
    <property type="match status" value="1"/>
</dbReference>
<accession>A0A2T6KHB5</accession>
<gene>
    <name evidence="3" type="ORF">C8N45_105132</name>
</gene>
<dbReference type="Pfam" id="PF13519">
    <property type="entry name" value="VWA_2"/>
    <property type="match status" value="1"/>
</dbReference>